<dbReference type="InterPro" id="IPR050266">
    <property type="entry name" value="AB_hydrolase_sf"/>
</dbReference>
<dbReference type="EMBL" id="CP096019">
    <property type="protein sequence ID" value="UPM42372.1"/>
    <property type="molecule type" value="Genomic_DNA"/>
</dbReference>
<dbReference type="Proteomes" id="UP000831768">
    <property type="component" value="Chromosome"/>
</dbReference>
<accession>A0A8T9ZZX9</accession>
<dbReference type="Pfam" id="PF12697">
    <property type="entry name" value="Abhydrolase_6"/>
    <property type="match status" value="1"/>
</dbReference>
<dbReference type="Gene3D" id="3.40.50.1820">
    <property type="entry name" value="alpha/beta hydrolase"/>
    <property type="match status" value="1"/>
</dbReference>
<dbReference type="SUPFAM" id="SSF53474">
    <property type="entry name" value="alpha/beta-Hydrolases"/>
    <property type="match status" value="1"/>
</dbReference>
<dbReference type="GO" id="GO:0016787">
    <property type="term" value="F:hydrolase activity"/>
    <property type="evidence" value="ECO:0007669"/>
    <property type="project" value="UniProtKB-KW"/>
</dbReference>
<evidence type="ECO:0000313" key="3">
    <source>
        <dbReference type="EMBL" id="UPM42372.1"/>
    </source>
</evidence>
<dbReference type="AlphaFoldDB" id="A0A8T9ZZX9"/>
<protein>
    <submittedName>
        <fullName evidence="3">Alpha/beta hydrolase</fullName>
    </submittedName>
</protein>
<evidence type="ECO:0000259" key="2">
    <source>
        <dbReference type="Pfam" id="PF12697"/>
    </source>
</evidence>
<proteinExistence type="predicted"/>
<dbReference type="PANTHER" id="PTHR43798">
    <property type="entry name" value="MONOACYLGLYCEROL LIPASE"/>
    <property type="match status" value="1"/>
</dbReference>
<sequence length="251" mass="27272">MQTVTSVDGTEITYREAGTGPPLVLVHGGGLGESLWTHLRPQLVTDTTVVAPYRRGHGPSGDTAAYSLGRESDDISAVVETIDGAATLFGHSFGGLCALEAARTTPVERLVLYEPALLVGNHRDDATLAAEMETLLEAGERRRAMALYLRKATGLERVDHLLTPEMLDHAEIAVRQNRAIERYRLDDTLDLSVPTLLLLSEDGPAHLRDGVRTLHERLPNSRLVELEGMGHQGIVTDPERVAATITAFVEK</sequence>
<dbReference type="InterPro" id="IPR000073">
    <property type="entry name" value="AB_hydrolase_1"/>
</dbReference>
<dbReference type="GeneID" id="71928465"/>
<name>A0A8T9ZZX9_9EURY</name>
<keyword evidence="4" id="KW-1185">Reference proteome</keyword>
<keyword evidence="1 3" id="KW-0378">Hydrolase</keyword>
<feature type="domain" description="AB hydrolase-1" evidence="2">
    <location>
        <begin position="23"/>
        <end position="243"/>
    </location>
</feature>
<gene>
    <name evidence="3" type="ORF">MW046_10420</name>
</gene>
<dbReference type="RefSeq" id="WP_247993046.1">
    <property type="nucleotide sequence ID" value="NZ_CP096019.1"/>
</dbReference>
<reference evidence="3" key="1">
    <citation type="submission" date="2022-04" db="EMBL/GenBank/DDBJ databases">
        <title>Halocatena sp. nov., isolated from a salt lake.</title>
        <authorList>
            <person name="Cui H.-L."/>
        </authorList>
    </citation>
    <scope>NUCLEOTIDE SEQUENCE</scope>
    <source>
        <strain evidence="3">AD-1</strain>
    </source>
</reference>
<organism evidence="3 4">
    <name type="scientific">Halocatena salina</name>
    <dbReference type="NCBI Taxonomy" id="2934340"/>
    <lineage>
        <taxon>Archaea</taxon>
        <taxon>Methanobacteriati</taxon>
        <taxon>Methanobacteriota</taxon>
        <taxon>Stenosarchaea group</taxon>
        <taxon>Halobacteria</taxon>
        <taxon>Halobacteriales</taxon>
        <taxon>Natronomonadaceae</taxon>
        <taxon>Halocatena</taxon>
    </lineage>
</organism>
<dbReference type="GO" id="GO:0016020">
    <property type="term" value="C:membrane"/>
    <property type="evidence" value="ECO:0007669"/>
    <property type="project" value="TreeGrafter"/>
</dbReference>
<dbReference type="PANTHER" id="PTHR43798:SF31">
    <property type="entry name" value="AB HYDROLASE SUPERFAMILY PROTEIN YCLE"/>
    <property type="match status" value="1"/>
</dbReference>
<evidence type="ECO:0000256" key="1">
    <source>
        <dbReference type="ARBA" id="ARBA00022801"/>
    </source>
</evidence>
<dbReference type="InterPro" id="IPR029058">
    <property type="entry name" value="AB_hydrolase_fold"/>
</dbReference>
<dbReference type="KEGG" id="haad:MW046_10420"/>
<evidence type="ECO:0000313" key="4">
    <source>
        <dbReference type="Proteomes" id="UP000831768"/>
    </source>
</evidence>